<comment type="caution">
    <text evidence="2">The sequence shown here is derived from an EMBL/GenBank/DDBJ whole genome shotgun (WGS) entry which is preliminary data.</text>
</comment>
<dbReference type="PANTHER" id="PTHR35391:SF5">
    <property type="entry name" value="DUF6590 DOMAIN-CONTAINING PROTEIN"/>
    <property type="match status" value="1"/>
</dbReference>
<evidence type="ECO:0000256" key="1">
    <source>
        <dbReference type="SAM" id="MobiDB-lite"/>
    </source>
</evidence>
<dbReference type="EMBL" id="CAJSTJ010000193">
    <property type="protein sequence ID" value="CAG7565875.1"/>
    <property type="molecule type" value="Genomic_DNA"/>
</dbReference>
<accession>A0A8J2IYR2</accession>
<dbReference type="Proteomes" id="UP000693738">
    <property type="component" value="Unassembled WGS sequence"/>
</dbReference>
<evidence type="ECO:0000313" key="2">
    <source>
        <dbReference type="EMBL" id="CAG7565875.1"/>
    </source>
</evidence>
<gene>
    <name evidence="2" type="ORF">FEQUK3_LOCUS11595</name>
</gene>
<evidence type="ECO:0000313" key="3">
    <source>
        <dbReference type="Proteomes" id="UP000693738"/>
    </source>
</evidence>
<proteinExistence type="predicted"/>
<dbReference type="PANTHER" id="PTHR35391">
    <property type="entry name" value="C2H2-TYPE DOMAIN-CONTAINING PROTEIN-RELATED"/>
    <property type="match status" value="1"/>
</dbReference>
<sequence length="543" mass="62144">MDERPTPISDIANQCLESFDGIVEEYDYALLTKVIVPKDRSTGRPKKPLRVDTFYGLRNRFLNWAKETRALSLLDSLDEKLRGLKHVSEMVTQSLESNLRSLRRIDRKPEGISFSISDETLEMAEPVSEAQRTFLEKWEHATEAVSDTLDRLHSHTALMRNIPAEHLEYSASTIMTDDGTWFRKDISSLVRHRFPAARKALCQKLADSIVARRDLMLTKHHYLIQSAANRRYKGILVANDDEDGHMGPKIPADFEIKDRRVFPPTAATGPTQATSIDLEPQVTAKMHRLMSPGTPTPMSPNSMPQNDWFEYPILPKANPRATRLQCPFCFVELELKGSDEDNEEQWKRHLDQDIKPYICLFPQGSKSLHFFVHFHDWEAHVNSVHSRDWMQRVHTRTWSCDIDHDTPLAFESEREWRDHSMNPASHPSRKKLPTKYQLHAYCTEIEKYVPRGEFLCPLCERVPDEISPEAVKETSDASHIHSLLTSHVANHIKSLALMAVPLIEARARDADNNEQSVAIPRDSVAQPSSGQESKEKASPPPER</sequence>
<organism evidence="2 3">
    <name type="scientific">Fusarium equiseti</name>
    <name type="common">Fusarium scirpi</name>
    <dbReference type="NCBI Taxonomy" id="61235"/>
    <lineage>
        <taxon>Eukaryota</taxon>
        <taxon>Fungi</taxon>
        <taxon>Dikarya</taxon>
        <taxon>Ascomycota</taxon>
        <taxon>Pezizomycotina</taxon>
        <taxon>Sordariomycetes</taxon>
        <taxon>Hypocreomycetidae</taxon>
        <taxon>Hypocreales</taxon>
        <taxon>Nectriaceae</taxon>
        <taxon>Fusarium</taxon>
        <taxon>Fusarium incarnatum-equiseti species complex</taxon>
    </lineage>
</organism>
<reference evidence="2" key="1">
    <citation type="submission" date="2021-05" db="EMBL/GenBank/DDBJ databases">
        <authorList>
            <person name="Khan N."/>
        </authorList>
    </citation>
    <scope>NUCLEOTIDE SEQUENCE</scope>
</reference>
<name>A0A8J2IYR2_FUSEQ</name>
<protein>
    <submittedName>
        <fullName evidence="2">Uncharacterized protein</fullName>
    </submittedName>
</protein>
<feature type="region of interest" description="Disordered" evidence="1">
    <location>
        <begin position="509"/>
        <end position="543"/>
    </location>
</feature>
<feature type="compositionally biased region" description="Basic and acidic residues" evidence="1">
    <location>
        <begin position="532"/>
        <end position="543"/>
    </location>
</feature>
<dbReference type="AlphaFoldDB" id="A0A8J2IYR2"/>